<evidence type="ECO:0000256" key="2">
    <source>
        <dbReference type="ARBA" id="ARBA00023172"/>
    </source>
</evidence>
<feature type="domain" description="Tyr recombinase" evidence="3">
    <location>
        <begin position="107"/>
        <end position="280"/>
    </location>
</feature>
<organism evidence="5">
    <name type="scientific">freshwater metagenome</name>
    <dbReference type="NCBI Taxonomy" id="449393"/>
    <lineage>
        <taxon>unclassified sequences</taxon>
        <taxon>metagenomes</taxon>
        <taxon>ecological metagenomes</taxon>
    </lineage>
</organism>
<reference evidence="5" key="1">
    <citation type="submission" date="2020-05" db="EMBL/GenBank/DDBJ databases">
        <authorList>
            <person name="Chiriac C."/>
            <person name="Salcher M."/>
            <person name="Ghai R."/>
            <person name="Kavagutti S V."/>
        </authorList>
    </citation>
    <scope>NUCLEOTIDE SEQUENCE</scope>
</reference>
<evidence type="ECO:0000259" key="4">
    <source>
        <dbReference type="PROSITE" id="PS51900"/>
    </source>
</evidence>
<dbReference type="GO" id="GO:0006310">
    <property type="term" value="P:DNA recombination"/>
    <property type="evidence" value="ECO:0007669"/>
    <property type="project" value="UniProtKB-KW"/>
</dbReference>
<evidence type="ECO:0000313" key="5">
    <source>
        <dbReference type="EMBL" id="CAB4876569.1"/>
    </source>
</evidence>
<dbReference type="GO" id="GO:0015074">
    <property type="term" value="P:DNA integration"/>
    <property type="evidence" value="ECO:0007669"/>
    <property type="project" value="InterPro"/>
</dbReference>
<dbReference type="InterPro" id="IPR013762">
    <property type="entry name" value="Integrase-like_cat_sf"/>
</dbReference>
<accession>A0A6J7E7P6</accession>
<dbReference type="InterPro" id="IPR050090">
    <property type="entry name" value="Tyrosine_recombinase_XerCD"/>
</dbReference>
<dbReference type="GO" id="GO:0003677">
    <property type="term" value="F:DNA binding"/>
    <property type="evidence" value="ECO:0007669"/>
    <property type="project" value="UniProtKB-KW"/>
</dbReference>
<dbReference type="SUPFAM" id="SSF56349">
    <property type="entry name" value="DNA breaking-rejoining enzymes"/>
    <property type="match status" value="1"/>
</dbReference>
<gene>
    <name evidence="5" type="ORF">UFOPK3342_01293</name>
</gene>
<dbReference type="AlphaFoldDB" id="A0A6J7E7P6"/>
<sequence>MGVSRQSVRILTNFYTLGDEMLVNEYLDQVIKSRPYKYSTKQTLIKDVKRMGIWDMDTSEITSALIRDKVDSESNHNSRRRLYITARSIFKDLGVCQDLPKLESISRIYDFPSQDDLHELIDQSKYRLQLFLCMYGGLRVGEACAVTPEKLSGDYLEVNEAYSQDGLHLGSPKTYGKVLLPHWLAEEVRAMSLDQHWQLGMTTKMVSNSIYKLSRNRKWSTRTGGKGVNPHMLRHFYATEMIRRGVNPEIVRRQMRHKNVSTTLRIYTQVKSEELFESLPQRPTPPKSDLENLKTREGNVIHFDFGATS</sequence>
<dbReference type="EMBL" id="CAFBLH010000051">
    <property type="protein sequence ID" value="CAB4876569.1"/>
    <property type="molecule type" value="Genomic_DNA"/>
</dbReference>
<evidence type="ECO:0000259" key="3">
    <source>
        <dbReference type="PROSITE" id="PS51898"/>
    </source>
</evidence>
<dbReference type="PANTHER" id="PTHR30349">
    <property type="entry name" value="PHAGE INTEGRASE-RELATED"/>
    <property type="match status" value="1"/>
</dbReference>
<keyword evidence="2" id="KW-0233">DNA recombination</keyword>
<dbReference type="InterPro" id="IPR011010">
    <property type="entry name" value="DNA_brk_join_enz"/>
</dbReference>
<dbReference type="CDD" id="cd01189">
    <property type="entry name" value="INT_ICEBs1_C_like"/>
    <property type="match status" value="1"/>
</dbReference>
<dbReference type="Gene3D" id="1.10.443.10">
    <property type="entry name" value="Intergrase catalytic core"/>
    <property type="match status" value="1"/>
</dbReference>
<feature type="domain" description="Core-binding (CB)" evidence="4">
    <location>
        <begin position="21"/>
        <end position="94"/>
    </location>
</feature>
<evidence type="ECO:0000256" key="1">
    <source>
        <dbReference type="ARBA" id="ARBA00023125"/>
    </source>
</evidence>
<dbReference type="PROSITE" id="PS51900">
    <property type="entry name" value="CB"/>
    <property type="match status" value="1"/>
</dbReference>
<dbReference type="PANTHER" id="PTHR30349:SF41">
    <property type="entry name" value="INTEGRASE_RECOMBINASE PROTEIN MJ0367-RELATED"/>
    <property type="match status" value="1"/>
</dbReference>
<protein>
    <submittedName>
        <fullName evidence="5">Unannotated protein</fullName>
    </submittedName>
</protein>
<dbReference type="InterPro" id="IPR002104">
    <property type="entry name" value="Integrase_catalytic"/>
</dbReference>
<proteinExistence type="predicted"/>
<keyword evidence="1" id="KW-0238">DNA-binding</keyword>
<dbReference type="PROSITE" id="PS51898">
    <property type="entry name" value="TYR_RECOMBINASE"/>
    <property type="match status" value="1"/>
</dbReference>
<dbReference type="InterPro" id="IPR044068">
    <property type="entry name" value="CB"/>
</dbReference>
<dbReference type="Pfam" id="PF00589">
    <property type="entry name" value="Phage_integrase"/>
    <property type="match status" value="1"/>
</dbReference>
<name>A0A6J7E7P6_9ZZZZ</name>